<dbReference type="AlphaFoldDB" id="A0A0A9B6Z6"/>
<dbReference type="EMBL" id="GBRH01240935">
    <property type="protein sequence ID" value="JAD56960.1"/>
    <property type="molecule type" value="Transcribed_RNA"/>
</dbReference>
<name>A0A0A9B6Z6_ARUDO</name>
<feature type="region of interest" description="Disordered" evidence="1">
    <location>
        <begin position="17"/>
        <end position="47"/>
    </location>
</feature>
<feature type="compositionally biased region" description="Polar residues" evidence="1">
    <location>
        <begin position="25"/>
        <end position="47"/>
    </location>
</feature>
<reference evidence="2" key="2">
    <citation type="journal article" date="2015" name="Data Brief">
        <title>Shoot transcriptome of the giant reed, Arundo donax.</title>
        <authorList>
            <person name="Barrero R.A."/>
            <person name="Guerrero F.D."/>
            <person name="Moolhuijzen P."/>
            <person name="Goolsby J.A."/>
            <person name="Tidwell J."/>
            <person name="Bellgard S.E."/>
            <person name="Bellgard M.I."/>
        </authorList>
    </citation>
    <scope>NUCLEOTIDE SEQUENCE</scope>
    <source>
        <tissue evidence="2">Shoot tissue taken approximately 20 cm above the soil surface</tissue>
    </source>
</reference>
<proteinExistence type="predicted"/>
<organism evidence="2">
    <name type="scientific">Arundo donax</name>
    <name type="common">Giant reed</name>
    <name type="synonym">Donax arundinaceus</name>
    <dbReference type="NCBI Taxonomy" id="35708"/>
    <lineage>
        <taxon>Eukaryota</taxon>
        <taxon>Viridiplantae</taxon>
        <taxon>Streptophyta</taxon>
        <taxon>Embryophyta</taxon>
        <taxon>Tracheophyta</taxon>
        <taxon>Spermatophyta</taxon>
        <taxon>Magnoliopsida</taxon>
        <taxon>Liliopsida</taxon>
        <taxon>Poales</taxon>
        <taxon>Poaceae</taxon>
        <taxon>PACMAD clade</taxon>
        <taxon>Arundinoideae</taxon>
        <taxon>Arundineae</taxon>
        <taxon>Arundo</taxon>
    </lineage>
</organism>
<evidence type="ECO:0000256" key="1">
    <source>
        <dbReference type="SAM" id="MobiDB-lite"/>
    </source>
</evidence>
<protein>
    <submittedName>
        <fullName evidence="2">Uncharacterized protein</fullName>
    </submittedName>
</protein>
<evidence type="ECO:0000313" key="2">
    <source>
        <dbReference type="EMBL" id="JAD56960.1"/>
    </source>
</evidence>
<sequence length="47" mass="5201">MKALRILLRKGQNQTSPLKLHGCKTTGSTRSSQFLQPSIFTARNTSP</sequence>
<accession>A0A0A9B6Z6</accession>
<reference evidence="2" key="1">
    <citation type="submission" date="2014-09" db="EMBL/GenBank/DDBJ databases">
        <authorList>
            <person name="Magalhaes I.L.F."/>
            <person name="Oliveira U."/>
            <person name="Santos F.R."/>
            <person name="Vidigal T.H.D.A."/>
            <person name="Brescovit A.D."/>
            <person name="Santos A.J."/>
        </authorList>
    </citation>
    <scope>NUCLEOTIDE SEQUENCE</scope>
    <source>
        <tissue evidence="2">Shoot tissue taken approximately 20 cm above the soil surface</tissue>
    </source>
</reference>